<organism evidence="1 2">
    <name type="scientific">Mus spicilegus</name>
    <name type="common">Mound-building mouse</name>
    <dbReference type="NCBI Taxonomy" id="10103"/>
    <lineage>
        <taxon>Eukaryota</taxon>
        <taxon>Metazoa</taxon>
        <taxon>Chordata</taxon>
        <taxon>Craniata</taxon>
        <taxon>Vertebrata</taxon>
        <taxon>Euteleostomi</taxon>
        <taxon>Mammalia</taxon>
        <taxon>Eutheria</taxon>
        <taxon>Euarchontoglires</taxon>
        <taxon>Glires</taxon>
        <taxon>Rodentia</taxon>
        <taxon>Myomorpha</taxon>
        <taxon>Muroidea</taxon>
        <taxon>Muridae</taxon>
        <taxon>Murinae</taxon>
        <taxon>Mus</taxon>
        <taxon>Mus</taxon>
    </lineage>
</organism>
<reference evidence="1" key="1">
    <citation type="submission" date="2025-08" db="UniProtKB">
        <authorList>
            <consortium name="Ensembl"/>
        </authorList>
    </citation>
    <scope>IDENTIFICATION</scope>
</reference>
<evidence type="ECO:0000313" key="2">
    <source>
        <dbReference type="Proteomes" id="UP000694415"/>
    </source>
</evidence>
<dbReference type="Proteomes" id="UP000694415">
    <property type="component" value="Unplaced"/>
</dbReference>
<dbReference type="Ensembl" id="ENSMSIT00000017983.1">
    <property type="protein sequence ID" value="ENSMSIP00000014155.1"/>
    <property type="gene ID" value="ENSMSIG00000012216.1"/>
</dbReference>
<protein>
    <submittedName>
        <fullName evidence="1">Uncharacterized protein</fullName>
    </submittedName>
</protein>
<evidence type="ECO:0000313" key="1">
    <source>
        <dbReference type="Ensembl" id="ENSMSIP00000014155.1"/>
    </source>
</evidence>
<dbReference type="AlphaFoldDB" id="A0A8C6GYR4"/>
<proteinExistence type="predicted"/>
<keyword evidence="2" id="KW-1185">Reference proteome</keyword>
<sequence>MGRQNLDCFSEPSDGKVCSASEWTSGSMLCARPDQGFSLSSHLLLTIVALPPRSTEFPEIGRISYVSVFHHRSSSGNKCFQYIGSRTESDGACSMLPRLRKSQSQRGADVSINIYSQGWGAAQKQSACLTRVRPWDPTIARKVQQKAESIPPWWPRVT</sequence>
<name>A0A8C6GYR4_MUSSI</name>
<accession>A0A8C6GYR4</accession>
<reference evidence="1" key="2">
    <citation type="submission" date="2025-09" db="UniProtKB">
        <authorList>
            <consortium name="Ensembl"/>
        </authorList>
    </citation>
    <scope>IDENTIFICATION</scope>
</reference>